<sequence length="110" mass="12647">MLLLSRRMLLLLVTNKQPNEEVFSGFSTLQISLSGSLPEINRFLDCERLSPRKKEKETKFTEMRSEMGKWHCGPGPGTWEKVNCRRLILHMWKESDMKGFEVGHSVAHGG</sequence>
<reference evidence="1" key="2">
    <citation type="submission" date="2001-11" db="EMBL/GenBank/DDBJ databases">
        <authorList>
            <person name="German Neurospora genome project"/>
        </authorList>
    </citation>
    <scope>NUCLEOTIDE SEQUENCE</scope>
</reference>
<organism evidence="1">
    <name type="scientific">Neurospora crassa</name>
    <dbReference type="NCBI Taxonomy" id="5141"/>
    <lineage>
        <taxon>Eukaryota</taxon>
        <taxon>Fungi</taxon>
        <taxon>Dikarya</taxon>
        <taxon>Ascomycota</taxon>
        <taxon>Pezizomycotina</taxon>
        <taxon>Sordariomycetes</taxon>
        <taxon>Sordariomycetidae</taxon>
        <taxon>Sordariales</taxon>
        <taxon>Sordariaceae</taxon>
        <taxon>Neurospora</taxon>
    </lineage>
</organism>
<gene>
    <name evidence="1" type="primary">B21O8.065</name>
</gene>
<dbReference type="EMBL" id="AL451012">
    <property type="protein sequence ID" value="CAD11340.1"/>
    <property type="molecule type" value="Genomic_DNA"/>
</dbReference>
<dbReference type="AlphaFoldDB" id="Q96U64"/>
<protein>
    <submittedName>
        <fullName evidence="1">Uncharacterized protein B21O8.065</fullName>
    </submittedName>
</protein>
<accession>Q96U64</accession>
<proteinExistence type="predicted"/>
<name>Q96U64_NEUCS</name>
<dbReference type="HOGENOM" id="CLU_2171728_0_0_1"/>
<reference evidence="1" key="1">
    <citation type="submission" date="2000-12" db="EMBL/GenBank/DDBJ databases">
        <authorList>
            <person name="Schulte U."/>
            <person name="Aign V."/>
            <person name="Hoheisel J."/>
            <person name="Brandt P."/>
            <person name="Fartmann B."/>
            <person name="Holland R."/>
            <person name="Nyakatura G."/>
            <person name="Mewes H.W."/>
            <person name="Mannhaupt G."/>
        </authorList>
    </citation>
    <scope>NUCLEOTIDE SEQUENCE</scope>
</reference>
<evidence type="ECO:0000313" key="1">
    <source>
        <dbReference type="EMBL" id="CAD11340.1"/>
    </source>
</evidence>